<proteinExistence type="predicted"/>
<dbReference type="AlphaFoldDB" id="A0A0R1JPB4"/>
<keyword evidence="1" id="KW-1133">Transmembrane helix</keyword>
<dbReference type="RefSeq" id="WP_054723575.1">
    <property type="nucleotide sequence ID" value="NZ_AZDJ01000013.1"/>
</dbReference>
<keyword evidence="1" id="KW-0812">Transmembrane</keyword>
<evidence type="ECO:0000313" key="2">
    <source>
        <dbReference type="EMBL" id="KRK73286.1"/>
    </source>
</evidence>
<dbReference type="PATRIC" id="fig|1291734.4.peg.1174"/>
<name>A0A0R1JPB4_9LACO</name>
<comment type="caution">
    <text evidence="2">The sequence shown here is derived from an EMBL/GenBank/DDBJ whole genome shotgun (WGS) entry which is preliminary data.</text>
</comment>
<dbReference type="STRING" id="1291734.FD02_GL001144"/>
<evidence type="ECO:0008006" key="4">
    <source>
        <dbReference type="Google" id="ProtNLM"/>
    </source>
</evidence>
<evidence type="ECO:0000313" key="3">
    <source>
        <dbReference type="Proteomes" id="UP000051804"/>
    </source>
</evidence>
<dbReference type="Proteomes" id="UP000051804">
    <property type="component" value="Unassembled WGS sequence"/>
</dbReference>
<keyword evidence="3" id="KW-1185">Reference proteome</keyword>
<dbReference type="OrthoDB" id="2329651at2"/>
<dbReference type="EMBL" id="AZDJ01000013">
    <property type="protein sequence ID" value="KRK73286.1"/>
    <property type="molecule type" value="Genomic_DNA"/>
</dbReference>
<accession>A0A0R1JPB4</accession>
<keyword evidence="1" id="KW-0472">Membrane</keyword>
<feature type="transmembrane region" description="Helical" evidence="1">
    <location>
        <begin position="221"/>
        <end position="241"/>
    </location>
</feature>
<protein>
    <recommendedName>
        <fullName evidence="4">MacB-like periplasmic core domain-containing protein</fullName>
    </recommendedName>
</protein>
<feature type="transmembrane region" description="Helical" evidence="1">
    <location>
        <begin position="287"/>
        <end position="308"/>
    </location>
</feature>
<sequence length="321" mass="35054">MKRFLLIDLLWLGLVLLAGWTWSLHDQSAYADRLDHFGVTEDAQRYATKSTQTLADTAQQLKAAEVDHLTVQFQAGDTIFVYSKDDPNTLPLSSGQWFTDADMQTDLPVLVVGSALTGDLYTGSGQRYALESGRYLPVIGVVATRKASPLNRVTFTNASAAGPSAPRLNDVKILVDGGGAQAAKAKLTRIFHATKVSAYHYQTTAGNSWWADNGKTLLRSVGLLAGLVVITALAMLVALWQTPTTLLAPLRQHYLNGLWLRGVMHVAGTSALGLAASMWWFYFSEPIHLWLCVIGGWALFALGLRLGLTQMQVRREQEHGG</sequence>
<evidence type="ECO:0000256" key="1">
    <source>
        <dbReference type="SAM" id="Phobius"/>
    </source>
</evidence>
<feature type="transmembrane region" description="Helical" evidence="1">
    <location>
        <begin position="262"/>
        <end position="281"/>
    </location>
</feature>
<gene>
    <name evidence="2" type="ORF">FD02_GL001144</name>
</gene>
<reference evidence="2 3" key="1">
    <citation type="journal article" date="2015" name="Genome Announc.">
        <title>Expanding the biotechnology potential of lactobacilli through comparative genomics of 213 strains and associated genera.</title>
        <authorList>
            <person name="Sun Z."/>
            <person name="Harris H.M."/>
            <person name="McCann A."/>
            <person name="Guo C."/>
            <person name="Argimon S."/>
            <person name="Zhang W."/>
            <person name="Yang X."/>
            <person name="Jeffery I.B."/>
            <person name="Cooney J.C."/>
            <person name="Kagawa T.F."/>
            <person name="Liu W."/>
            <person name="Song Y."/>
            <person name="Salvetti E."/>
            <person name="Wrobel A."/>
            <person name="Rasinkangas P."/>
            <person name="Parkhill J."/>
            <person name="Rea M.C."/>
            <person name="O'Sullivan O."/>
            <person name="Ritari J."/>
            <person name="Douillard F.P."/>
            <person name="Paul Ross R."/>
            <person name="Yang R."/>
            <person name="Briner A.E."/>
            <person name="Felis G.E."/>
            <person name="de Vos W.M."/>
            <person name="Barrangou R."/>
            <person name="Klaenhammer T.R."/>
            <person name="Caufield P.W."/>
            <person name="Cui Y."/>
            <person name="Zhang H."/>
            <person name="O'Toole P.W."/>
        </authorList>
    </citation>
    <scope>NUCLEOTIDE SEQUENCE [LARGE SCALE GENOMIC DNA]</scope>
    <source>
        <strain evidence="2 3">JCM 17158</strain>
    </source>
</reference>
<organism evidence="2 3">
    <name type="scientific">Lacticaseibacillus nasuensis JCM 17158</name>
    <dbReference type="NCBI Taxonomy" id="1291734"/>
    <lineage>
        <taxon>Bacteria</taxon>
        <taxon>Bacillati</taxon>
        <taxon>Bacillota</taxon>
        <taxon>Bacilli</taxon>
        <taxon>Lactobacillales</taxon>
        <taxon>Lactobacillaceae</taxon>
        <taxon>Lacticaseibacillus</taxon>
    </lineage>
</organism>